<evidence type="ECO:0000313" key="1">
    <source>
        <dbReference type="EMBL" id="ADL36397.1"/>
    </source>
</evidence>
<dbReference type="Proteomes" id="UP000001299">
    <property type="component" value="Plasmid pCY186"/>
</dbReference>
<dbReference type="HOGENOM" id="CLU_1297881_0_0_9"/>
<name>E0S4R5_BUTPB</name>
<sequence length="212" mass="24594">MAKTIAIRGKEKGDFPYYVAKSLACNSFKVAVIDNSYSKDLYESVHQYKDEEQSVEKENIVYIRDAEVDEGFAGKFDYVVYYMGLNENSQDAEFSFILNDYSRSGIHNMQKAPKELLDSSYFIMRDKVSNKVTERDVIKMLEINEDQVLGYIPLDEKDEVAYMNFSHTGRQRIKNTSVDMQLAVMTALSIVTGEDMKTVKKYYRKAKRVRRI</sequence>
<keyword evidence="2" id="KW-1185">Reference proteome</keyword>
<proteinExistence type="predicted"/>
<organism evidence="1 2">
    <name type="scientific">Butyrivibrio proteoclasticus (strain ATCC 51982 / DSM 14932 / B316)</name>
    <name type="common">Clostridium proteoclasticum</name>
    <dbReference type="NCBI Taxonomy" id="515622"/>
    <lineage>
        <taxon>Bacteria</taxon>
        <taxon>Bacillati</taxon>
        <taxon>Bacillota</taxon>
        <taxon>Clostridia</taxon>
        <taxon>Lachnospirales</taxon>
        <taxon>Lachnospiraceae</taxon>
        <taxon>Butyrivibrio</taxon>
    </lineage>
</organism>
<geneLocation type="plasmid" evidence="1 2">
    <name>pCY186</name>
</geneLocation>
<gene>
    <name evidence="1" type="ordered locus">bpr_IV032</name>
</gene>
<dbReference type="eggNOG" id="ENOG502ZISQ">
    <property type="taxonomic scope" value="Bacteria"/>
</dbReference>
<accession>E0S4R5</accession>
<keyword evidence="1" id="KW-0614">Plasmid</keyword>
<dbReference type="EMBL" id="CP001813">
    <property type="protein sequence ID" value="ADL36397.1"/>
    <property type="molecule type" value="Genomic_DNA"/>
</dbReference>
<protein>
    <submittedName>
        <fullName evidence="1">Uncharacterized protein</fullName>
    </submittedName>
</protein>
<dbReference type="AlphaFoldDB" id="E0S4R5"/>
<reference evidence="1 2" key="1">
    <citation type="journal article" date="2010" name="PLoS ONE">
        <title>The glycobiome of the rumen bacterium Butyrivibrio proteoclasticus B316(T) highlights adaptation to a polysaccharide-rich environment.</title>
        <authorList>
            <person name="Kelly W.J."/>
            <person name="Leahy S.C."/>
            <person name="Altermann E."/>
            <person name="Yeoman C.J."/>
            <person name="Dunne J.C."/>
            <person name="Kong Z."/>
            <person name="Pacheco D.M."/>
            <person name="Li D."/>
            <person name="Noel S.J."/>
            <person name="Moon C.D."/>
            <person name="Cookson A.L."/>
            <person name="Attwood G.T."/>
        </authorList>
    </citation>
    <scope>NUCLEOTIDE SEQUENCE [LARGE SCALE GENOMIC DNA]</scope>
    <source>
        <strain evidence="2">ATCC 51982 / DSM 14932 / B316</strain>
        <plasmid evidence="2">Plasmid pCY186</plasmid>
    </source>
</reference>
<dbReference type="KEGG" id="bpb:bpr_IV032"/>
<dbReference type="RefSeq" id="WP_013283045.1">
    <property type="nucleotide sequence ID" value="NC_014390.1"/>
</dbReference>
<evidence type="ECO:0000313" key="2">
    <source>
        <dbReference type="Proteomes" id="UP000001299"/>
    </source>
</evidence>